<evidence type="ECO:0000256" key="1">
    <source>
        <dbReference type="PIRSR" id="PIRSR620023-1"/>
    </source>
</evidence>
<dbReference type="AlphaFoldDB" id="C4GJJ7"/>
<dbReference type="SUPFAM" id="SSF55729">
    <property type="entry name" value="Acyl-CoA N-acyltransferases (Nat)"/>
    <property type="match status" value="1"/>
</dbReference>
<dbReference type="HOGENOM" id="CLU_023406_0_1_4"/>
<dbReference type="SUPFAM" id="SSF53756">
    <property type="entry name" value="UDP-Glycosyltransferase/glycogen phosphorylase"/>
    <property type="match status" value="1"/>
</dbReference>
<dbReference type="PANTHER" id="PTHR21015:SF22">
    <property type="entry name" value="GLYCOSYLTRANSFERASE"/>
    <property type="match status" value="1"/>
</dbReference>
<evidence type="ECO:0000256" key="2">
    <source>
        <dbReference type="PIRSR" id="PIRSR620023-2"/>
    </source>
</evidence>
<feature type="active site" description="Proton acceptor" evidence="1">
    <location>
        <position position="17"/>
    </location>
</feature>
<dbReference type="RefSeq" id="WP_003797306.1">
    <property type="nucleotide sequence ID" value="NZ_GG665872.1"/>
</dbReference>
<dbReference type="InterPro" id="IPR007235">
    <property type="entry name" value="Glyco_trans_28_C"/>
</dbReference>
<dbReference type="InterPro" id="IPR020023">
    <property type="entry name" value="PseG"/>
</dbReference>
<dbReference type="GeneID" id="84905860"/>
<evidence type="ECO:0000313" key="5">
    <source>
        <dbReference type="Proteomes" id="UP000003009"/>
    </source>
</evidence>
<gene>
    <name evidence="4" type="primary">pseG</name>
    <name evidence="4" type="ORF">GCWU000324_02220</name>
</gene>
<feature type="binding site" evidence="2">
    <location>
        <position position="203"/>
    </location>
    <ligand>
        <name>substrate</name>
    </ligand>
</feature>
<accession>C4GJJ7</accession>
<organism evidence="4 5">
    <name type="scientific">Kingella oralis ATCC 51147</name>
    <dbReference type="NCBI Taxonomy" id="629741"/>
    <lineage>
        <taxon>Bacteria</taxon>
        <taxon>Pseudomonadati</taxon>
        <taxon>Pseudomonadota</taxon>
        <taxon>Betaproteobacteria</taxon>
        <taxon>Neisseriales</taxon>
        <taxon>Neisseriaceae</taxon>
        <taxon>Kingella</taxon>
    </lineage>
</organism>
<dbReference type="Gene3D" id="3.40.630.30">
    <property type="match status" value="1"/>
</dbReference>
<comment type="caution">
    <text evidence="4">The sequence shown here is derived from an EMBL/GenBank/DDBJ whole genome shotgun (WGS) entry which is preliminary data.</text>
</comment>
<feature type="binding site" evidence="2">
    <location>
        <position position="330"/>
    </location>
    <ligand>
        <name>substrate</name>
    </ligand>
</feature>
<dbReference type="InterPro" id="IPR016181">
    <property type="entry name" value="Acyl_CoA_acyltransferase"/>
</dbReference>
<name>C4GJJ7_9NEIS</name>
<dbReference type="STRING" id="629741.GCWU000324_02220"/>
<dbReference type="PANTHER" id="PTHR21015">
    <property type="entry name" value="UDP-N-ACETYLGLUCOSAMINE--N-ACETYLMURAMYL-(PENTAPEPTIDE) PYROPHOSPHORYL-UNDECAPRENOL N-ACETYLGLUCOSAMINE TRANSFERASE 1"/>
    <property type="match status" value="1"/>
</dbReference>
<dbReference type="Pfam" id="PF04101">
    <property type="entry name" value="Glyco_tran_28_C"/>
    <property type="match status" value="1"/>
</dbReference>
<dbReference type="GO" id="GO:0016758">
    <property type="term" value="F:hexosyltransferase activity"/>
    <property type="evidence" value="ECO:0007669"/>
    <property type="project" value="InterPro"/>
</dbReference>
<dbReference type="Pfam" id="PF13302">
    <property type="entry name" value="Acetyltransf_3"/>
    <property type="match status" value="1"/>
</dbReference>
<proteinExistence type="predicted"/>
<dbReference type="GO" id="GO:0016747">
    <property type="term" value="F:acyltransferase activity, transferring groups other than amino-acyl groups"/>
    <property type="evidence" value="ECO:0007669"/>
    <property type="project" value="InterPro"/>
</dbReference>
<keyword evidence="5" id="KW-1185">Reference proteome</keyword>
<dbReference type="Proteomes" id="UP000003009">
    <property type="component" value="Unassembled WGS sequence"/>
</dbReference>
<dbReference type="EMBL" id="ACJW02000003">
    <property type="protein sequence ID" value="EEP67969.1"/>
    <property type="molecule type" value="Genomic_DNA"/>
</dbReference>
<protein>
    <submittedName>
        <fullName evidence="4">Pseudaminic acid biosynthesis-associated protein PseG</fullName>
    </submittedName>
</protein>
<feature type="domain" description="N-acetyltransferase" evidence="3">
    <location>
        <begin position="418"/>
        <end position="572"/>
    </location>
</feature>
<evidence type="ECO:0000259" key="3">
    <source>
        <dbReference type="PROSITE" id="PS51186"/>
    </source>
</evidence>
<dbReference type="Gene3D" id="3.40.50.2000">
    <property type="entry name" value="Glycogen Phosphorylase B"/>
    <property type="match status" value="1"/>
</dbReference>
<dbReference type="NCBIfam" id="TIGR03590">
    <property type="entry name" value="PseG"/>
    <property type="match status" value="1"/>
</dbReference>
<dbReference type="OrthoDB" id="9788924at2"/>
<dbReference type="InterPro" id="IPR000182">
    <property type="entry name" value="GNAT_dom"/>
</dbReference>
<sequence>MHFLIRADASLQIGSGHIMRCLTLAHKLRQQHHRITFITRAHQGHLADTIRQQGFDCILLPLPNSATPFSPPQRQPCPFVQIFDLGIKGYAAAQRARLKTQAPPHAAWLATSQAQDLADCTPHIRALAPDWIICDHYALSAPWHTAARAISRSKIMVIDDLHDRPHDADLLLDQNHAHTAHDYAPLVPPSCHILAGTRYALLRDEFAQHRATSLQRHAALRQPETQLPQNQNTQTILINLGGVDKDNYTLAVLHALSDYVSGSLKTHSHQPPPIRATIIMGATAPHLASVQRYAATAPYPSQVIANAPNMAEFMTQATWAIGAAGSTSWERCALGVPTLLLTIADNQRPIAAQLQSAGAALALEANQIPRPTFQAALAHLMQPENQHRISQAAAQLCDARGAERVAQHLAQITTAPQAQLRPATAADCHLIHTWRNHPSIRRMMFHPDPIPLPQHQTWFAAQLINPNFKMYIYTLGNTPQGYGSLKRIAPNEYEWGFYLAPSCPRGNGSILCNLLLQRAFGDLGATIVHGQALRHNTASLALHRKLNFKQPENSLHDDNVVQFELHASEAWQ</sequence>
<evidence type="ECO:0000313" key="4">
    <source>
        <dbReference type="EMBL" id="EEP67969.1"/>
    </source>
</evidence>
<reference evidence="4" key="1">
    <citation type="submission" date="2009-04" db="EMBL/GenBank/DDBJ databases">
        <authorList>
            <person name="Weinstock G."/>
            <person name="Sodergren E."/>
            <person name="Clifton S."/>
            <person name="Fulton L."/>
            <person name="Fulton B."/>
            <person name="Courtney L."/>
            <person name="Fronick C."/>
            <person name="Harrison M."/>
            <person name="Strong C."/>
            <person name="Farmer C."/>
            <person name="Delahaunty K."/>
            <person name="Markovic C."/>
            <person name="Hall O."/>
            <person name="Minx P."/>
            <person name="Tomlinson C."/>
            <person name="Mitreva M."/>
            <person name="Nelson J."/>
            <person name="Hou S."/>
            <person name="Wollam A."/>
            <person name="Pepin K.H."/>
            <person name="Johnson M."/>
            <person name="Bhonagiri V."/>
            <person name="Nash W.E."/>
            <person name="Warren W."/>
            <person name="Chinwalla A."/>
            <person name="Mardis E.R."/>
            <person name="Wilson R.K."/>
        </authorList>
    </citation>
    <scope>NUCLEOTIDE SEQUENCE [LARGE SCALE GENOMIC DNA]</scope>
    <source>
        <strain evidence="4">ATCC 51147</strain>
    </source>
</reference>
<dbReference type="PROSITE" id="PS51186">
    <property type="entry name" value="GNAT"/>
    <property type="match status" value="1"/>
</dbReference>
<dbReference type="Gene3D" id="3.40.50.11190">
    <property type="match status" value="1"/>
</dbReference>